<dbReference type="EMBL" id="SMGK01000001">
    <property type="protein sequence ID" value="TCK75577.1"/>
    <property type="molecule type" value="Genomic_DNA"/>
</dbReference>
<name>A0A4R1LD17_9BACT</name>
<proteinExistence type="predicted"/>
<dbReference type="InterPro" id="IPR008979">
    <property type="entry name" value="Galactose-bd-like_sf"/>
</dbReference>
<keyword evidence="2" id="KW-0732">Signal</keyword>
<dbReference type="AlphaFoldDB" id="A0A4R1LD17"/>
<sequence>MIVEIFLRGVAGRKYWWSRAAQISLVSLALLSCCCEPAHAQTARPATLKAVRQGFAHPPEDAKVMMRWWWFGSAVKKDELARELETMKQGGIGGVELQPVYPLELDDPATGFKNLTFLSPEYLDAVRFAATRAHALGMRIALTLGSGWPYGGPNVPITDAAGKLRVVTADVPAQSSSIAIPSVRNGEKLLAAFVANGTRENYEDAAWRRLQLPDGARLALPSSNSAQVVAFFIASRTGQIVKRAAAGAEGFVLDHFSKSAVETHLQTVGEPLLRAFGNDPPASVFSDSLEVYGTDWTTDLPTEFRNRRGYDLTPYLPEMVFGHGAAAADLRYDWARTLNELIDENYLATINSWAREHHTHFRSQTYGTPAVTLSSNSIVDLPEGEGSQWHSFSTTRWATSASHIYGRPITSAETWTWLHSPPFRATPLDMKAEADTFFLQGVNQLVGHGWPYSPPSAGDPGWSFYAAAVFNNHNPWWIVMPYITQYLQRMSYLMRQGSPANQVAVLLPEEDAMAHFSPGHTSVSEQMDSLLGENLVAQILDSGYGFDFIDSEAIAKKGIAYPLLVMPAIERLPLSTYRKIEEYVRNGGIVIAVGHAPQMAPGRVADQRDSASVRDLSLRLFDQHLQGAQLLASADALGRTLRRVLPPDVTLTPEIPQVGFIHRKLADSDIYFLANTDNVPHRFRASFQSHEKHVEAWDPFTGKSHSLPDGNALDLNLAPYESRVLVFTDDSTPAAVERRFATSATPIDLATGWTINFSGSHQTMTMPMLRSWTDSPDTLYYSGTAIYTREVNVPASFLGNSRKILLDFGKGRPVEHTQLHQPGMQAWLDAPLRDAAVVYINGTLAGAVWTSPFNIDVKHLLKPGANDIRIVVANTAINALSGKARPDYRLLNSRYGERFTPQDEQDIRPQPSGILGPLRLNSQGWK</sequence>
<dbReference type="RefSeq" id="WP_243648017.1">
    <property type="nucleotide sequence ID" value="NZ_SMGK01000001.1"/>
</dbReference>
<evidence type="ECO:0000256" key="2">
    <source>
        <dbReference type="SAM" id="SignalP"/>
    </source>
</evidence>
<reference evidence="3 4" key="1">
    <citation type="submission" date="2019-03" db="EMBL/GenBank/DDBJ databases">
        <title>Genomic Encyclopedia of Type Strains, Phase IV (KMG-IV): sequencing the most valuable type-strain genomes for metagenomic binning, comparative biology and taxonomic classification.</title>
        <authorList>
            <person name="Goeker M."/>
        </authorList>
    </citation>
    <scope>NUCLEOTIDE SEQUENCE [LARGE SCALE GENOMIC DNA]</scope>
    <source>
        <strain evidence="3 4">DSM 103428</strain>
    </source>
</reference>
<dbReference type="PANTHER" id="PTHR36848">
    <property type="entry name" value="DNA-BINDING PROTEIN (PUTATIVE SECRETED PROTEIN)-RELATED"/>
    <property type="match status" value="1"/>
</dbReference>
<feature type="region of interest" description="Disordered" evidence="1">
    <location>
        <begin position="899"/>
        <end position="926"/>
    </location>
</feature>
<dbReference type="InterPro" id="IPR029062">
    <property type="entry name" value="Class_I_gatase-like"/>
</dbReference>
<keyword evidence="4" id="KW-1185">Reference proteome</keyword>
<dbReference type="Pfam" id="PF17132">
    <property type="entry name" value="Glyco_hydro_106"/>
    <property type="match status" value="2"/>
</dbReference>
<protein>
    <submittedName>
        <fullName evidence="3">Alpha-L-rhamnosidase-like protein</fullName>
    </submittedName>
</protein>
<evidence type="ECO:0000313" key="4">
    <source>
        <dbReference type="Proteomes" id="UP000295210"/>
    </source>
</evidence>
<comment type="caution">
    <text evidence="3">The sequence shown here is derived from an EMBL/GenBank/DDBJ whole genome shotgun (WGS) entry which is preliminary data.</text>
</comment>
<dbReference type="Gene3D" id="3.40.50.880">
    <property type="match status" value="1"/>
</dbReference>
<gene>
    <name evidence="3" type="ORF">C7378_0562</name>
</gene>
<dbReference type="CDD" id="cd03143">
    <property type="entry name" value="A4_beta-galactosidase_middle_domain"/>
    <property type="match status" value="1"/>
</dbReference>
<feature type="chain" id="PRO_5020965037" evidence="2">
    <location>
        <begin position="41"/>
        <end position="926"/>
    </location>
</feature>
<dbReference type="Proteomes" id="UP000295210">
    <property type="component" value="Unassembled WGS sequence"/>
</dbReference>
<dbReference type="InterPro" id="IPR053161">
    <property type="entry name" value="Ulvan_degrading_GH"/>
</dbReference>
<evidence type="ECO:0000313" key="3">
    <source>
        <dbReference type="EMBL" id="TCK75577.1"/>
    </source>
</evidence>
<dbReference type="SUPFAM" id="SSF49785">
    <property type="entry name" value="Galactose-binding domain-like"/>
    <property type="match status" value="1"/>
</dbReference>
<feature type="signal peptide" evidence="2">
    <location>
        <begin position="1"/>
        <end position="40"/>
    </location>
</feature>
<dbReference type="Gene3D" id="2.60.120.260">
    <property type="entry name" value="Galactose-binding domain-like"/>
    <property type="match status" value="1"/>
</dbReference>
<evidence type="ECO:0000256" key="1">
    <source>
        <dbReference type="SAM" id="MobiDB-lite"/>
    </source>
</evidence>
<dbReference type="PANTHER" id="PTHR36848:SF2">
    <property type="entry name" value="SECRETED PROTEIN"/>
    <property type="match status" value="1"/>
</dbReference>
<accession>A0A4R1LD17</accession>
<organism evidence="3 4">
    <name type="scientific">Acidipila rosea</name>
    <dbReference type="NCBI Taxonomy" id="768535"/>
    <lineage>
        <taxon>Bacteria</taxon>
        <taxon>Pseudomonadati</taxon>
        <taxon>Acidobacteriota</taxon>
        <taxon>Terriglobia</taxon>
        <taxon>Terriglobales</taxon>
        <taxon>Acidobacteriaceae</taxon>
        <taxon>Acidipila</taxon>
    </lineage>
</organism>